<name>A0A9P6IP61_9FUNG</name>
<evidence type="ECO:0000313" key="3">
    <source>
        <dbReference type="Proteomes" id="UP000749646"/>
    </source>
</evidence>
<dbReference type="EMBL" id="JAAAHW010009371">
    <property type="protein sequence ID" value="KAF9942187.1"/>
    <property type="molecule type" value="Genomic_DNA"/>
</dbReference>
<organism evidence="2 3">
    <name type="scientific">Modicella reniformis</name>
    <dbReference type="NCBI Taxonomy" id="1440133"/>
    <lineage>
        <taxon>Eukaryota</taxon>
        <taxon>Fungi</taxon>
        <taxon>Fungi incertae sedis</taxon>
        <taxon>Mucoromycota</taxon>
        <taxon>Mortierellomycotina</taxon>
        <taxon>Mortierellomycetes</taxon>
        <taxon>Mortierellales</taxon>
        <taxon>Mortierellaceae</taxon>
        <taxon>Modicella</taxon>
    </lineage>
</organism>
<feature type="compositionally biased region" description="Polar residues" evidence="1">
    <location>
        <begin position="105"/>
        <end position="126"/>
    </location>
</feature>
<dbReference type="Proteomes" id="UP000749646">
    <property type="component" value="Unassembled WGS sequence"/>
</dbReference>
<comment type="caution">
    <text evidence="2">The sequence shown here is derived from an EMBL/GenBank/DDBJ whole genome shotgun (WGS) entry which is preliminary data.</text>
</comment>
<feature type="region of interest" description="Disordered" evidence="1">
    <location>
        <begin position="44"/>
        <end position="75"/>
    </location>
</feature>
<keyword evidence="3" id="KW-1185">Reference proteome</keyword>
<dbReference type="OrthoDB" id="2449904at2759"/>
<evidence type="ECO:0000256" key="1">
    <source>
        <dbReference type="SAM" id="MobiDB-lite"/>
    </source>
</evidence>
<reference evidence="2" key="1">
    <citation type="journal article" date="2020" name="Fungal Divers.">
        <title>Resolving the Mortierellaceae phylogeny through synthesis of multi-gene phylogenetics and phylogenomics.</title>
        <authorList>
            <person name="Vandepol N."/>
            <person name="Liber J."/>
            <person name="Desiro A."/>
            <person name="Na H."/>
            <person name="Kennedy M."/>
            <person name="Barry K."/>
            <person name="Grigoriev I.V."/>
            <person name="Miller A.N."/>
            <person name="O'Donnell K."/>
            <person name="Stajich J.E."/>
            <person name="Bonito G."/>
        </authorList>
    </citation>
    <scope>NUCLEOTIDE SEQUENCE</scope>
    <source>
        <strain evidence="2">MES-2147</strain>
    </source>
</reference>
<accession>A0A9P6IP61</accession>
<feature type="compositionally biased region" description="Low complexity" evidence="1">
    <location>
        <begin position="44"/>
        <end position="65"/>
    </location>
</feature>
<gene>
    <name evidence="2" type="ORF">BGZ65_008273</name>
</gene>
<feature type="region of interest" description="Disordered" evidence="1">
    <location>
        <begin position="476"/>
        <end position="501"/>
    </location>
</feature>
<feature type="region of interest" description="Disordered" evidence="1">
    <location>
        <begin position="104"/>
        <end position="126"/>
    </location>
</feature>
<evidence type="ECO:0000313" key="2">
    <source>
        <dbReference type="EMBL" id="KAF9942187.1"/>
    </source>
</evidence>
<sequence>MAGVPAPRNPTGYVRKSQAIEQVDATQAATMGVAATMAPTMATPAPTAATSGTTRTTLATTSAGSNAGFSSIAGPSPVDRPSLYSSISPYLRAYISKEPIIRDSTPASQYQEGSRSSGNEPTFNSPSTMLFSQSQELRKLLDRITSLDSVLDTIAHGIEELQKEKTKVYTPLDKCVNSELETTLGGRIEAILDREGKKYLEAFKQEIATVVGIIQHQPWQPPANMIEVMRGELEKTIKTHFIDEIKDLKSVIALQSQMLSMIAEQNRGISSEQTRLLTAMTKKVIGGNYFGSPRPTSLATEVTNEPIDHAVGRHDIQEPALSDLASSIIEVIYVDDSDPSHEWAVSEPAPLPVKRGRHYTTNRCGGNPEEAATVTVVDVDRPSSSSELQPRESAEEFPTPQGVDYRGGGEVPGRAEQNTCRGEEVRGFARSPALVCLKLPVPNQKRKRGRPRKQPQSIITTSIEVEKPEEDLSVKAEDNDTEGQASIMTRSKRKAQSGERACGPALGEVERNLLWATMAQHMTEHA</sequence>
<protein>
    <submittedName>
        <fullName evidence="2">Uncharacterized protein</fullName>
    </submittedName>
</protein>
<proteinExistence type="predicted"/>
<dbReference type="AlphaFoldDB" id="A0A9P6IP61"/>
<feature type="region of interest" description="Disordered" evidence="1">
    <location>
        <begin position="379"/>
        <end position="416"/>
    </location>
</feature>